<feature type="transmembrane region" description="Helical" evidence="7">
    <location>
        <begin position="351"/>
        <end position="378"/>
    </location>
</feature>
<dbReference type="PROSITE" id="PS50850">
    <property type="entry name" value="MFS"/>
    <property type="match status" value="1"/>
</dbReference>
<dbReference type="PANTHER" id="PTHR42718:SF46">
    <property type="entry name" value="BLR6921 PROTEIN"/>
    <property type="match status" value="1"/>
</dbReference>
<feature type="transmembrane region" description="Helical" evidence="7">
    <location>
        <begin position="390"/>
        <end position="410"/>
    </location>
</feature>
<dbReference type="GO" id="GO:0022857">
    <property type="term" value="F:transmembrane transporter activity"/>
    <property type="evidence" value="ECO:0007669"/>
    <property type="project" value="InterPro"/>
</dbReference>
<keyword evidence="3" id="KW-1003">Cell membrane</keyword>
<feature type="transmembrane region" description="Helical" evidence="7">
    <location>
        <begin position="194"/>
        <end position="214"/>
    </location>
</feature>
<dbReference type="OrthoDB" id="2321349at2"/>
<gene>
    <name evidence="9" type="ORF">FD16_GL000511</name>
</gene>
<evidence type="ECO:0000256" key="3">
    <source>
        <dbReference type="ARBA" id="ARBA00022475"/>
    </source>
</evidence>
<evidence type="ECO:0000313" key="10">
    <source>
        <dbReference type="Proteomes" id="UP000051820"/>
    </source>
</evidence>
<dbReference type="PANTHER" id="PTHR42718">
    <property type="entry name" value="MAJOR FACILITATOR SUPERFAMILY MULTIDRUG TRANSPORTER MFSC"/>
    <property type="match status" value="1"/>
</dbReference>
<comment type="caution">
    <text evidence="9">The sequence shown here is derived from an EMBL/GenBank/DDBJ whole genome shotgun (WGS) entry which is preliminary data.</text>
</comment>
<organism evidence="9 10">
    <name type="scientific">Paucilactobacillus suebicus DSM 5007 = KCTC 3549</name>
    <dbReference type="NCBI Taxonomy" id="1423807"/>
    <lineage>
        <taxon>Bacteria</taxon>
        <taxon>Bacillati</taxon>
        <taxon>Bacillota</taxon>
        <taxon>Bacilli</taxon>
        <taxon>Lactobacillales</taxon>
        <taxon>Lactobacillaceae</taxon>
        <taxon>Paucilactobacillus</taxon>
    </lineage>
</organism>
<feature type="transmembrane region" description="Helical" evidence="7">
    <location>
        <begin position="540"/>
        <end position="558"/>
    </location>
</feature>
<keyword evidence="2" id="KW-0813">Transport</keyword>
<keyword evidence="4 7" id="KW-0812">Transmembrane</keyword>
<dbReference type="GO" id="GO:0005886">
    <property type="term" value="C:plasma membrane"/>
    <property type="evidence" value="ECO:0007669"/>
    <property type="project" value="UniProtKB-SubCell"/>
</dbReference>
<protein>
    <submittedName>
        <fullName evidence="9">Major facilitator superfamily permease</fullName>
    </submittedName>
</protein>
<dbReference type="STRING" id="1423807.FD16_GL000511"/>
<dbReference type="InterPro" id="IPR011701">
    <property type="entry name" value="MFS"/>
</dbReference>
<comment type="subcellular location">
    <subcellularLocation>
        <location evidence="1">Cell membrane</location>
        <topology evidence="1">Multi-pass membrane protein</topology>
    </subcellularLocation>
</comment>
<feature type="transmembrane region" description="Helical" evidence="7">
    <location>
        <begin position="74"/>
        <end position="97"/>
    </location>
</feature>
<dbReference type="InterPro" id="IPR036259">
    <property type="entry name" value="MFS_trans_sf"/>
</dbReference>
<sequence>MTMKNKIIIVTMAVGIFICMLDTTVMNIALPAIQTGLNTNLSSLSWALNIYTIMFAIFTIPFGRIADIVGRNKVYVLGLFLFLTGSAISGISVNIAMLIAGRAIQSLGAAIVFPSSMTIGISSVTMDKRAVAIAVLGTTQGLAAALGPTIGGIVTQFMGWRWIFLINIPLAIISLVLCFKFLPFTNESKVKTGIDLPGVLTSMVMLFSLTLALIKGSDWGWTSLTTIGLFSITVISLIVFVILETRSNDPMVPLQLFKNRQFTGASLSIMLSGIFLVAIMVIMPTFFTKIQGESELMAALMITPASIMIFVIAPLSSTILPKIGARTLIALGFTLIVLGYIVLALCNPTHYGQILGALLLIGGGFGIVVGPIMVLGAADFTGTMLTASQSVLGVLRQVGTVLAVAIYVSALTTNIATAKSKTWNSTQRQAETLAISASAKKAVLKSVHQGLYGNSVGTTTKNGQYISETKKQQITNQAYESALAKNDANQATKSEKSAIRAKVQQNVNRQVNHENHLIAGQVTKTKNSIQHNLNNAFMSLYRLSVPATILAIAVSLLFKRKRQAAKP</sequence>
<dbReference type="Pfam" id="PF07690">
    <property type="entry name" value="MFS_1"/>
    <property type="match status" value="1"/>
</dbReference>
<feature type="transmembrane region" description="Helical" evidence="7">
    <location>
        <begin position="264"/>
        <end position="284"/>
    </location>
</feature>
<feature type="transmembrane region" description="Helical" evidence="7">
    <location>
        <begin position="220"/>
        <end position="243"/>
    </location>
</feature>
<evidence type="ECO:0000256" key="2">
    <source>
        <dbReference type="ARBA" id="ARBA00022448"/>
    </source>
</evidence>
<evidence type="ECO:0000256" key="7">
    <source>
        <dbReference type="SAM" id="Phobius"/>
    </source>
</evidence>
<dbReference type="Proteomes" id="UP000051820">
    <property type="component" value="Unassembled WGS sequence"/>
</dbReference>
<evidence type="ECO:0000256" key="4">
    <source>
        <dbReference type="ARBA" id="ARBA00022692"/>
    </source>
</evidence>
<feature type="transmembrane region" description="Helical" evidence="7">
    <location>
        <begin position="160"/>
        <end position="182"/>
    </location>
</feature>
<keyword evidence="6 7" id="KW-0472">Membrane</keyword>
<feature type="transmembrane region" description="Helical" evidence="7">
    <location>
        <begin position="7"/>
        <end position="32"/>
    </location>
</feature>
<dbReference type="PRINTS" id="PR01036">
    <property type="entry name" value="TCRTETB"/>
</dbReference>
<dbReference type="NCBIfam" id="TIGR00711">
    <property type="entry name" value="efflux_EmrB"/>
    <property type="match status" value="1"/>
</dbReference>
<feature type="transmembrane region" description="Helical" evidence="7">
    <location>
        <begin position="327"/>
        <end position="345"/>
    </location>
</feature>
<evidence type="ECO:0000256" key="1">
    <source>
        <dbReference type="ARBA" id="ARBA00004651"/>
    </source>
</evidence>
<dbReference type="CDD" id="cd17321">
    <property type="entry name" value="MFS_MMR_MDR_like"/>
    <property type="match status" value="1"/>
</dbReference>
<dbReference type="SUPFAM" id="SSF103473">
    <property type="entry name" value="MFS general substrate transporter"/>
    <property type="match status" value="1"/>
</dbReference>
<evidence type="ECO:0000313" key="9">
    <source>
        <dbReference type="EMBL" id="KRM11839.1"/>
    </source>
</evidence>
<keyword evidence="5 7" id="KW-1133">Transmembrane helix</keyword>
<dbReference type="InterPro" id="IPR020846">
    <property type="entry name" value="MFS_dom"/>
</dbReference>
<evidence type="ECO:0000256" key="6">
    <source>
        <dbReference type="ARBA" id="ARBA00023136"/>
    </source>
</evidence>
<dbReference type="RefSeq" id="WP_010622682.1">
    <property type="nucleotide sequence ID" value="NZ_AZGF01000014.1"/>
</dbReference>
<name>A0A0R1W2V8_9LACO</name>
<evidence type="ECO:0000259" key="8">
    <source>
        <dbReference type="PROSITE" id="PS50850"/>
    </source>
</evidence>
<evidence type="ECO:0000256" key="5">
    <source>
        <dbReference type="ARBA" id="ARBA00022989"/>
    </source>
</evidence>
<dbReference type="PATRIC" id="fig|1423807.3.peg.519"/>
<feature type="transmembrane region" description="Helical" evidence="7">
    <location>
        <begin position="296"/>
        <end position="315"/>
    </location>
</feature>
<feature type="domain" description="Major facilitator superfamily (MFS) profile" evidence="8">
    <location>
        <begin position="8"/>
        <end position="448"/>
    </location>
</feature>
<reference evidence="9 10" key="1">
    <citation type="journal article" date="2015" name="Genome Announc.">
        <title>Expanding the biotechnology potential of lactobacilli through comparative genomics of 213 strains and associated genera.</title>
        <authorList>
            <person name="Sun Z."/>
            <person name="Harris H.M."/>
            <person name="McCann A."/>
            <person name="Guo C."/>
            <person name="Argimon S."/>
            <person name="Zhang W."/>
            <person name="Yang X."/>
            <person name="Jeffery I.B."/>
            <person name="Cooney J.C."/>
            <person name="Kagawa T.F."/>
            <person name="Liu W."/>
            <person name="Song Y."/>
            <person name="Salvetti E."/>
            <person name="Wrobel A."/>
            <person name="Rasinkangas P."/>
            <person name="Parkhill J."/>
            <person name="Rea M.C."/>
            <person name="O'Sullivan O."/>
            <person name="Ritari J."/>
            <person name="Douillard F.P."/>
            <person name="Paul Ross R."/>
            <person name="Yang R."/>
            <person name="Briner A.E."/>
            <person name="Felis G.E."/>
            <person name="de Vos W.M."/>
            <person name="Barrangou R."/>
            <person name="Klaenhammer T.R."/>
            <person name="Caufield P.W."/>
            <person name="Cui Y."/>
            <person name="Zhang H."/>
            <person name="O'Toole P.W."/>
        </authorList>
    </citation>
    <scope>NUCLEOTIDE SEQUENCE [LARGE SCALE GENOMIC DNA]</scope>
    <source>
        <strain evidence="9 10">DSM 5007</strain>
    </source>
</reference>
<dbReference type="EMBL" id="AZGF01000014">
    <property type="protein sequence ID" value="KRM11839.1"/>
    <property type="molecule type" value="Genomic_DNA"/>
</dbReference>
<keyword evidence="10" id="KW-1185">Reference proteome</keyword>
<dbReference type="AlphaFoldDB" id="A0A0R1W2V8"/>
<dbReference type="InterPro" id="IPR004638">
    <property type="entry name" value="EmrB-like"/>
</dbReference>
<dbReference type="Gene3D" id="1.20.1250.20">
    <property type="entry name" value="MFS general substrate transporter like domains"/>
    <property type="match status" value="1"/>
</dbReference>
<feature type="transmembrane region" description="Helical" evidence="7">
    <location>
        <begin position="103"/>
        <end position="124"/>
    </location>
</feature>
<dbReference type="Gene3D" id="1.20.1720.10">
    <property type="entry name" value="Multidrug resistance protein D"/>
    <property type="match status" value="1"/>
</dbReference>
<proteinExistence type="predicted"/>
<feature type="transmembrane region" description="Helical" evidence="7">
    <location>
        <begin position="44"/>
        <end position="62"/>
    </location>
</feature>
<feature type="transmembrane region" description="Helical" evidence="7">
    <location>
        <begin position="131"/>
        <end position="154"/>
    </location>
</feature>
<dbReference type="eggNOG" id="COG0477">
    <property type="taxonomic scope" value="Bacteria"/>
</dbReference>
<accession>A0A0R1W2V8</accession>